<protein>
    <submittedName>
        <fullName evidence="4">NAD(P)-binding protein, putative</fullName>
    </submittedName>
</protein>
<feature type="transmembrane region" description="Helical" evidence="1">
    <location>
        <begin position="30"/>
        <end position="48"/>
    </location>
</feature>
<evidence type="ECO:0000313" key="5">
    <source>
        <dbReference type="Proteomes" id="UP000072874"/>
    </source>
</evidence>
<accession>A0A078KIG0</accession>
<dbReference type="GO" id="GO:0005789">
    <property type="term" value="C:endoplasmic reticulum membrane"/>
    <property type="evidence" value="ECO:0007669"/>
    <property type="project" value="TreeGrafter"/>
</dbReference>
<dbReference type="VEuPathDB" id="PlasmoDB:PY04092"/>
<evidence type="ECO:0000259" key="2">
    <source>
        <dbReference type="Pfam" id="PF08659"/>
    </source>
</evidence>
<keyword evidence="1" id="KW-0472">Membrane</keyword>
<reference evidence="4" key="3">
    <citation type="submission" date="2014-05" db="EMBL/GenBank/DDBJ databases">
        <authorList>
            <person name="Aslett M.A."/>
            <person name="De Silva N."/>
        </authorList>
    </citation>
    <scope>NUCLEOTIDE SEQUENCE</scope>
    <source>
        <strain evidence="4">17X</strain>
    </source>
</reference>
<dbReference type="AlphaFoldDB" id="A0A078KIG0"/>
<dbReference type="Proteomes" id="UP000072904">
    <property type="component" value="Chromosome 10"/>
</dbReference>
<dbReference type="Gene3D" id="3.40.50.720">
    <property type="entry name" value="NAD(P)-binding Rossmann-like Domain"/>
    <property type="match status" value="1"/>
</dbReference>
<proteinExistence type="predicted"/>
<dbReference type="Proteomes" id="UP000072874">
    <property type="component" value="Chromosome 10"/>
</dbReference>
<evidence type="ECO:0000256" key="1">
    <source>
        <dbReference type="SAM" id="Phobius"/>
    </source>
</evidence>
<gene>
    <name evidence="4" type="ORF">PY17X_1008500</name>
    <name evidence="3" type="ORF">PYYM_1008500</name>
</gene>
<feature type="transmembrane region" description="Helical" evidence="1">
    <location>
        <begin position="384"/>
        <end position="407"/>
    </location>
</feature>
<dbReference type="VEuPathDB" id="PlasmoDB:PYYM_1008500"/>
<dbReference type="GeneID" id="3789666"/>
<dbReference type="KEGG" id="pyo:PY17X_1008500"/>
<evidence type="ECO:0000313" key="3">
    <source>
        <dbReference type="EMBL" id="CDU84925.1"/>
    </source>
</evidence>
<organism evidence="4 5">
    <name type="scientific">Plasmodium yoelii</name>
    <dbReference type="NCBI Taxonomy" id="5861"/>
    <lineage>
        <taxon>Eukaryota</taxon>
        <taxon>Sar</taxon>
        <taxon>Alveolata</taxon>
        <taxon>Apicomplexa</taxon>
        <taxon>Aconoidasida</taxon>
        <taxon>Haemosporida</taxon>
        <taxon>Plasmodiidae</taxon>
        <taxon>Plasmodium</taxon>
        <taxon>Plasmodium (Vinckeia)</taxon>
    </lineage>
</organism>
<reference evidence="5 6" key="1">
    <citation type="journal article" date="2014" name="BMC Biol.">
        <title>A comprehensive evaluation of rodent malaria parasite genomes and gene expression.</title>
        <authorList>
            <person name="Otto T.D."/>
            <person name="Bohme U."/>
            <person name="Jackson A.P."/>
            <person name="Hunt M."/>
            <person name="Franke-Fayard B."/>
            <person name="Hoeijmakers W.A."/>
            <person name="Religa A.A."/>
            <person name="Robertson L."/>
            <person name="Sanders M."/>
            <person name="Ogun S.A."/>
            <person name="Cunningham D."/>
            <person name="Erhart A."/>
            <person name="Billker O."/>
            <person name="Khan S.M."/>
            <person name="Stunnenberg H.G."/>
            <person name="Langhorne J."/>
            <person name="Holder A.A."/>
            <person name="Waters A.P."/>
            <person name="Newbold C.I."/>
            <person name="Pain A."/>
            <person name="Berriman M."/>
            <person name="Janse C.J."/>
        </authorList>
    </citation>
    <scope>NUCLEOTIDE SEQUENCE [LARGE SCALE GENOMIC DNA]</scope>
    <source>
        <strain evidence="4 5">17X</strain>
        <strain evidence="3 6">YM</strain>
    </source>
</reference>
<dbReference type="GO" id="GO:0030148">
    <property type="term" value="P:sphingolipid biosynthetic process"/>
    <property type="evidence" value="ECO:0007669"/>
    <property type="project" value="TreeGrafter"/>
</dbReference>
<dbReference type="GO" id="GO:0047560">
    <property type="term" value="F:3-dehydrosphinganine reductase activity"/>
    <property type="evidence" value="ECO:0007669"/>
    <property type="project" value="TreeGrafter"/>
</dbReference>
<reference evidence="3" key="2">
    <citation type="submission" date="2014-05" db="EMBL/GenBank/DDBJ databases">
        <authorList>
            <person name="Aslett A.Martin."/>
            <person name="De Silva Nishadi"/>
        </authorList>
    </citation>
    <scope>NUCLEOTIDE SEQUENCE</scope>
    <source>
        <strain evidence="3">YM</strain>
    </source>
</reference>
<sequence>MIYIIKKYIYFELLILLRAVNHWISVDKYINIAIVSYLTILGFIYILFKFKFENHKNVLLNCDFRNKHVCIIGGSEGFGLSLAKKIVHEKPHTISILARNVNKLENAKNILINEMTKRGVNIKINIIQCNLALKESINEAFDNVLMNKSLDKNRDESNNIHDNNIHFRNKKIKNEELNPNNINIIDVLICNAAYVSTNENEKLQLSDLLYTINTNIYGNIDFISKAVLHMKNKKIAIKREQIQSNEKDKNNKISKQNERPRGGMILFINSEGALYPVYGYSYYLMSKSCMWTYNNILDQELKHFNIHIVNAFLPSIETPGYVQENLTKPLITKKIEDLTTTLNSDYAAKKVIDKIKQGKKFITLDMNGFFLSILHSGYRNPDCYFEYLISVSLGGLLVFVSSLYKVYIEYIIYTNK</sequence>
<dbReference type="VEuPathDB" id="PlasmoDB:Py17XNL_001002142"/>
<dbReference type="PANTHER" id="PTHR43550:SF3">
    <property type="entry name" value="3-KETODIHYDROSPHINGOSINE REDUCTASE"/>
    <property type="match status" value="1"/>
</dbReference>
<dbReference type="GO" id="GO:0006666">
    <property type="term" value="P:3-keto-sphinganine metabolic process"/>
    <property type="evidence" value="ECO:0007669"/>
    <property type="project" value="TreeGrafter"/>
</dbReference>
<dbReference type="Pfam" id="PF08659">
    <property type="entry name" value="KR"/>
    <property type="match status" value="1"/>
</dbReference>
<dbReference type="RefSeq" id="XP_724345.1">
    <property type="nucleotide sequence ID" value="XM_719252.1"/>
</dbReference>
<dbReference type="InterPro" id="IPR036291">
    <property type="entry name" value="NAD(P)-bd_dom_sf"/>
</dbReference>
<dbReference type="PANTHER" id="PTHR43550">
    <property type="entry name" value="3-KETODIHYDROSPHINGOSINE REDUCTASE"/>
    <property type="match status" value="1"/>
</dbReference>
<keyword evidence="1" id="KW-1133">Transmembrane helix</keyword>
<dbReference type="InterPro" id="IPR013968">
    <property type="entry name" value="PKS_KR"/>
</dbReference>
<dbReference type="OrthoDB" id="37659at2759"/>
<dbReference type="EMBL" id="LK934638">
    <property type="protein sequence ID" value="CDU84925.1"/>
    <property type="molecule type" value="Genomic_DNA"/>
</dbReference>
<dbReference type="SUPFAM" id="SSF51735">
    <property type="entry name" value="NAD(P)-binding Rossmann-fold domains"/>
    <property type="match status" value="1"/>
</dbReference>
<dbReference type="VEuPathDB" id="PlasmoDB:PY17X_1008500"/>
<evidence type="ECO:0000313" key="4">
    <source>
        <dbReference type="EMBL" id="VTZ78821.1"/>
    </source>
</evidence>
<evidence type="ECO:0000313" key="6">
    <source>
        <dbReference type="Proteomes" id="UP000072904"/>
    </source>
</evidence>
<keyword evidence="1" id="KW-0812">Transmembrane</keyword>
<dbReference type="OMA" id="ICGVFEE"/>
<name>A0A078KIG0_PLAYE</name>
<dbReference type="EMBL" id="LM993664">
    <property type="protein sequence ID" value="VTZ78821.1"/>
    <property type="molecule type" value="Genomic_DNA"/>
</dbReference>
<reference evidence="4" key="4">
    <citation type="submission" date="2019-05" db="EMBL/GenBank/DDBJ databases">
        <authorList>
            <consortium name="Pathogen Informatics"/>
        </authorList>
    </citation>
    <scope>NUCLEOTIDE SEQUENCE</scope>
    <source>
        <strain evidence="4">17X</strain>
    </source>
</reference>
<feature type="domain" description="Ketoreductase (KR)" evidence="2">
    <location>
        <begin position="70"/>
        <end position="145"/>
    </location>
</feature>